<evidence type="ECO:0000259" key="4">
    <source>
        <dbReference type="Pfam" id="PF25990"/>
    </source>
</evidence>
<evidence type="ECO:0008006" key="7">
    <source>
        <dbReference type="Google" id="ProtNLM"/>
    </source>
</evidence>
<dbReference type="Pfam" id="PF25917">
    <property type="entry name" value="BSH_RND"/>
    <property type="match status" value="1"/>
</dbReference>
<dbReference type="GO" id="GO:0015562">
    <property type="term" value="F:efflux transmembrane transporter activity"/>
    <property type="evidence" value="ECO:0007669"/>
    <property type="project" value="TreeGrafter"/>
</dbReference>
<sequence>MALAGAGAGAVAMTRGGPPPIDPALVVTAKRGDLAVEILETGRIEAREQVELKSKVSGQVAEVLADEGARVAKDQLLLVLDPTDYEREVARAEAELAQARAAAGYARRVVERRSAGVEARVITAEDLDLAKHELAANTIAVRLAEVSLNAAKDRLRYTKISSPLDGTVIQRNIEPGEVVTPGVESTFDGKALLTVADLLTLLVKVDLNQIDVAKVRLGQPATLTLDALPGKTYTAKVTKIAPASVKLEDRQVDVFPVEAELLQVDELIKPGMTADVRIRLDSRPGVVSLPIEAVTEESGKQMVTRVVDGPDGKQTTEKVEVALGARNDREVEVKSGVEEGARVLINPPSAAENETKM</sequence>
<dbReference type="Gene3D" id="2.40.50.100">
    <property type="match status" value="1"/>
</dbReference>
<dbReference type="InterPro" id="IPR006143">
    <property type="entry name" value="RND_pump_MFP"/>
</dbReference>
<dbReference type="Gene3D" id="2.40.420.20">
    <property type="match status" value="1"/>
</dbReference>
<feature type="domain" description="Multidrug resistance protein MdtA-like barrel-sandwich hybrid" evidence="3">
    <location>
        <begin position="48"/>
        <end position="183"/>
    </location>
</feature>
<dbReference type="Gene3D" id="1.10.287.470">
    <property type="entry name" value="Helix hairpin bin"/>
    <property type="match status" value="1"/>
</dbReference>
<gene>
    <name evidence="5" type="ORF">BE15_24540</name>
</gene>
<dbReference type="InterPro" id="IPR058636">
    <property type="entry name" value="Beta-barrel_YknX"/>
</dbReference>
<evidence type="ECO:0000256" key="1">
    <source>
        <dbReference type="ARBA" id="ARBA00009477"/>
    </source>
</evidence>
<organism evidence="5 6">
    <name type="scientific">Sorangium cellulosum</name>
    <name type="common">Polyangium cellulosum</name>
    <dbReference type="NCBI Taxonomy" id="56"/>
    <lineage>
        <taxon>Bacteria</taxon>
        <taxon>Pseudomonadati</taxon>
        <taxon>Myxococcota</taxon>
        <taxon>Polyangia</taxon>
        <taxon>Polyangiales</taxon>
        <taxon>Polyangiaceae</taxon>
        <taxon>Sorangium</taxon>
    </lineage>
</organism>
<feature type="domain" description="YknX-like beta-barrel" evidence="4">
    <location>
        <begin position="202"/>
        <end position="278"/>
    </location>
</feature>
<dbReference type="Pfam" id="PF25876">
    <property type="entry name" value="HH_MFP_RND"/>
    <property type="match status" value="1"/>
</dbReference>
<dbReference type="Gene3D" id="2.40.30.170">
    <property type="match status" value="1"/>
</dbReference>
<reference evidence="5 6" key="1">
    <citation type="submission" date="2014-02" db="EMBL/GenBank/DDBJ databases">
        <title>The small core and large imbalanced accessory genome model reveals a collaborative survival strategy of Sorangium cellulosum strains in nature.</title>
        <authorList>
            <person name="Han K."/>
            <person name="Peng R."/>
            <person name="Blom J."/>
            <person name="Li Y.-Z."/>
        </authorList>
    </citation>
    <scope>NUCLEOTIDE SEQUENCE [LARGE SCALE GENOMIC DNA]</scope>
    <source>
        <strain evidence="5 6">So0008-312</strain>
    </source>
</reference>
<dbReference type="InterPro" id="IPR058625">
    <property type="entry name" value="MdtA-like_BSH"/>
</dbReference>
<name>A0A150QKY0_SORCE</name>
<evidence type="ECO:0000259" key="2">
    <source>
        <dbReference type="Pfam" id="PF25876"/>
    </source>
</evidence>
<dbReference type="EMBL" id="JEMA01000580">
    <property type="protein sequence ID" value="KYF68318.1"/>
    <property type="molecule type" value="Genomic_DNA"/>
</dbReference>
<comment type="caution">
    <text evidence="5">The sequence shown here is derived from an EMBL/GenBank/DDBJ whole genome shotgun (WGS) entry which is preliminary data.</text>
</comment>
<proteinExistence type="inferred from homology"/>
<comment type="similarity">
    <text evidence="1">Belongs to the membrane fusion protein (MFP) (TC 8.A.1) family.</text>
</comment>
<accession>A0A150QKY0</accession>
<feature type="domain" description="Multidrug resistance protein MdtA-like alpha-helical hairpin" evidence="2">
    <location>
        <begin position="89"/>
        <end position="158"/>
    </location>
</feature>
<dbReference type="PANTHER" id="PTHR30469">
    <property type="entry name" value="MULTIDRUG RESISTANCE PROTEIN MDTA"/>
    <property type="match status" value="1"/>
</dbReference>
<dbReference type="SUPFAM" id="SSF111369">
    <property type="entry name" value="HlyD-like secretion proteins"/>
    <property type="match status" value="1"/>
</dbReference>
<evidence type="ECO:0000313" key="5">
    <source>
        <dbReference type="EMBL" id="KYF68318.1"/>
    </source>
</evidence>
<evidence type="ECO:0000259" key="3">
    <source>
        <dbReference type="Pfam" id="PF25917"/>
    </source>
</evidence>
<dbReference type="GO" id="GO:1990281">
    <property type="term" value="C:efflux pump complex"/>
    <property type="evidence" value="ECO:0007669"/>
    <property type="project" value="TreeGrafter"/>
</dbReference>
<dbReference type="Pfam" id="PF25990">
    <property type="entry name" value="Beta-barrel_YknX"/>
    <property type="match status" value="1"/>
</dbReference>
<dbReference type="Proteomes" id="UP000075260">
    <property type="component" value="Unassembled WGS sequence"/>
</dbReference>
<dbReference type="AlphaFoldDB" id="A0A150QKY0"/>
<protein>
    <recommendedName>
        <fullName evidence="7">RND efflux pump membrane fusion protein barrel-sandwich domain-containing protein</fullName>
    </recommendedName>
</protein>
<dbReference type="InterPro" id="IPR058624">
    <property type="entry name" value="MdtA-like_HH"/>
</dbReference>
<dbReference type="NCBIfam" id="TIGR01730">
    <property type="entry name" value="RND_mfp"/>
    <property type="match status" value="1"/>
</dbReference>
<evidence type="ECO:0000313" key="6">
    <source>
        <dbReference type="Proteomes" id="UP000075260"/>
    </source>
</evidence>